<evidence type="ECO:0000313" key="4">
    <source>
        <dbReference type="Proteomes" id="UP000694546"/>
    </source>
</evidence>
<gene>
    <name evidence="3" type="primary">ifi35</name>
</gene>
<dbReference type="Gene3D" id="3.30.70.330">
    <property type="match status" value="1"/>
</dbReference>
<feature type="coiled-coil region" evidence="1">
    <location>
        <begin position="70"/>
        <end position="111"/>
    </location>
</feature>
<accession>A0A8C5FMU3</accession>
<dbReference type="InterPro" id="IPR009909">
    <property type="entry name" value="Nmi/IFP35_dom"/>
</dbReference>
<organism evidence="3 4">
    <name type="scientific">Gadus morhua</name>
    <name type="common">Atlantic cod</name>
    <dbReference type="NCBI Taxonomy" id="8049"/>
    <lineage>
        <taxon>Eukaryota</taxon>
        <taxon>Metazoa</taxon>
        <taxon>Chordata</taxon>
        <taxon>Craniata</taxon>
        <taxon>Vertebrata</taxon>
        <taxon>Euteleostomi</taxon>
        <taxon>Actinopterygii</taxon>
        <taxon>Neopterygii</taxon>
        <taxon>Teleostei</taxon>
        <taxon>Neoteleostei</taxon>
        <taxon>Acanthomorphata</taxon>
        <taxon>Zeiogadaria</taxon>
        <taxon>Gadariae</taxon>
        <taxon>Gadiformes</taxon>
        <taxon>Gadoidei</taxon>
        <taxon>Gadidae</taxon>
        <taxon>Gadus</taxon>
    </lineage>
</organism>
<dbReference type="OMA" id="FQKNTNG"/>
<name>A0A8C5FMU3_GADMO</name>
<sequence length="367" mass="40897">MPKSAVMMAEGGLLDSLEGVKDEIIRQKVLYEKLVEEQAQLVKTNSEREQRTKDFKDRFVKITEGLEQAKEQHLETINSQKRKHDSLKQEEAELLEDLKGTETALEEQEIKEAEVEGATNVNTVVPKREVVFRGATVATGNPQPFDVKSRIKYPMEGGTALITFEDEIVARKIQSLQTHKVTLEGECYITVEAHPVQLTVPTLVQMDTRVCPRSILVSQLPDMDSEVILDKLEIHFGKRFNGGGEVASRHFQEDTRNAVLVFTDDKIALGLTQKENHEVSFPKKSKYKVRVTPFVNGTITRVETEALACPRTVLLTGIPGVMDADCLQDTLEIFFQKGSNGGGEISNALYNPPGQTAVALFEQDTGI</sequence>
<evidence type="ECO:0000259" key="2">
    <source>
        <dbReference type="Pfam" id="PF07292"/>
    </source>
</evidence>
<dbReference type="GeneTree" id="ENSGT00530000063686"/>
<keyword evidence="1" id="KW-0175">Coiled coil</keyword>
<evidence type="ECO:0000313" key="3">
    <source>
        <dbReference type="Ensembl" id="ENSGMOP00000048176.1"/>
    </source>
</evidence>
<dbReference type="Proteomes" id="UP000694546">
    <property type="component" value="Chromosome 2"/>
</dbReference>
<reference evidence="3" key="1">
    <citation type="submission" date="2025-08" db="UniProtKB">
        <authorList>
            <consortium name="Ensembl"/>
        </authorList>
    </citation>
    <scope>IDENTIFICATION</scope>
</reference>
<dbReference type="PANTHER" id="PTHR15225:SF1">
    <property type="entry name" value="INTERFERON-INDUCED 35 KDA PROTEIN"/>
    <property type="match status" value="1"/>
</dbReference>
<dbReference type="Pfam" id="PF07292">
    <property type="entry name" value="NID"/>
    <property type="match status" value="2"/>
</dbReference>
<feature type="domain" description="NID" evidence="2">
    <location>
        <begin position="258"/>
        <end position="346"/>
    </location>
</feature>
<proteinExistence type="predicted"/>
<dbReference type="AlphaFoldDB" id="A0A8C5FMU3"/>
<feature type="domain" description="NID" evidence="2">
    <location>
        <begin position="160"/>
        <end position="247"/>
    </location>
</feature>
<protein>
    <submittedName>
        <fullName evidence="3">Interferon-induced protein 35</fullName>
    </submittedName>
</protein>
<dbReference type="InterPro" id="IPR012677">
    <property type="entry name" value="Nucleotide-bd_a/b_plait_sf"/>
</dbReference>
<dbReference type="PANTHER" id="PTHR15225">
    <property type="entry name" value="INTERFERON-INDUCED PROTEIN 35/NMI N-MYC/STAT INTERACTING PROTEIN"/>
    <property type="match status" value="1"/>
</dbReference>
<keyword evidence="4" id="KW-1185">Reference proteome</keyword>
<reference evidence="3" key="2">
    <citation type="submission" date="2025-09" db="UniProtKB">
        <authorList>
            <consortium name="Ensembl"/>
        </authorList>
    </citation>
    <scope>IDENTIFICATION</scope>
</reference>
<dbReference type="Ensembl" id="ENSGMOT00000030546.1">
    <property type="protein sequence ID" value="ENSGMOP00000048176.1"/>
    <property type="gene ID" value="ENSGMOG00000029998.1"/>
</dbReference>
<evidence type="ECO:0000256" key="1">
    <source>
        <dbReference type="SAM" id="Coils"/>
    </source>
</evidence>